<feature type="domain" description="MD-2-related lipid-recognition" evidence="2">
    <location>
        <begin position="57"/>
        <end position="174"/>
    </location>
</feature>
<dbReference type="PANTHER" id="PTHR11306:SF44">
    <property type="entry name" value="MD-LIKE LIPID RECOGNITION DOMAIN PROTEIN_ML DOMAIN PROTEIN"/>
    <property type="match status" value="1"/>
</dbReference>
<feature type="transmembrane region" description="Helical" evidence="1">
    <location>
        <begin position="21"/>
        <end position="44"/>
    </location>
</feature>
<reference evidence="3 4" key="1">
    <citation type="submission" date="2024-01" db="EMBL/GenBank/DDBJ databases">
        <title>The genomes of 5 underutilized Papilionoideae crops provide insights into root nodulation and disease resistanc.</title>
        <authorList>
            <person name="Jiang F."/>
        </authorList>
    </citation>
    <scope>NUCLEOTIDE SEQUENCE [LARGE SCALE GENOMIC DNA]</scope>
    <source>
        <strain evidence="3">LVBAO_FW01</strain>
        <tissue evidence="3">Leaves</tissue>
    </source>
</reference>
<evidence type="ECO:0000259" key="2">
    <source>
        <dbReference type="SMART" id="SM00737"/>
    </source>
</evidence>
<dbReference type="GO" id="GO:0032934">
    <property type="term" value="F:sterol binding"/>
    <property type="evidence" value="ECO:0007669"/>
    <property type="project" value="InterPro"/>
</dbReference>
<sequence>MPKTLQHSRNIPKRIPHTSTAMAVHLASTFYFFLCLSSIILLLWSSHAHAQSQAPTFKYCDNNADYAVKVSGVKILPDPVVRAEPFTFEIAAYTGEPIPSGDLVYQISYAGIEGQPATFHHDLCEEAPCPVPAGNFMLIHTELLPAVTPPGTYNVKLTFKDQTDKHLTCIIFPFKIGAKSSVSAV</sequence>
<dbReference type="SMART" id="SM00737">
    <property type="entry name" value="ML"/>
    <property type="match status" value="1"/>
</dbReference>
<protein>
    <recommendedName>
        <fullName evidence="2">MD-2-related lipid-recognition domain-containing protein</fullName>
    </recommendedName>
</protein>
<dbReference type="SUPFAM" id="SSF81296">
    <property type="entry name" value="E set domains"/>
    <property type="match status" value="1"/>
</dbReference>
<dbReference type="GO" id="GO:0015918">
    <property type="term" value="P:sterol transport"/>
    <property type="evidence" value="ECO:0007669"/>
    <property type="project" value="InterPro"/>
</dbReference>
<name>A0AAN9KRH0_CANGL</name>
<comment type="caution">
    <text evidence="3">The sequence shown here is derived from an EMBL/GenBank/DDBJ whole genome shotgun (WGS) entry which is preliminary data.</text>
</comment>
<evidence type="ECO:0000313" key="3">
    <source>
        <dbReference type="EMBL" id="KAK7320528.1"/>
    </source>
</evidence>
<keyword evidence="1" id="KW-0472">Membrane</keyword>
<dbReference type="Proteomes" id="UP001367508">
    <property type="component" value="Unassembled WGS sequence"/>
</dbReference>
<dbReference type="Pfam" id="PF02221">
    <property type="entry name" value="E1_DerP2_DerF2"/>
    <property type="match status" value="1"/>
</dbReference>
<proteinExistence type="predicted"/>
<organism evidence="3 4">
    <name type="scientific">Canavalia gladiata</name>
    <name type="common">Sword bean</name>
    <name type="synonym">Dolichos gladiatus</name>
    <dbReference type="NCBI Taxonomy" id="3824"/>
    <lineage>
        <taxon>Eukaryota</taxon>
        <taxon>Viridiplantae</taxon>
        <taxon>Streptophyta</taxon>
        <taxon>Embryophyta</taxon>
        <taxon>Tracheophyta</taxon>
        <taxon>Spermatophyta</taxon>
        <taxon>Magnoliopsida</taxon>
        <taxon>eudicotyledons</taxon>
        <taxon>Gunneridae</taxon>
        <taxon>Pentapetalae</taxon>
        <taxon>rosids</taxon>
        <taxon>fabids</taxon>
        <taxon>Fabales</taxon>
        <taxon>Fabaceae</taxon>
        <taxon>Papilionoideae</taxon>
        <taxon>50 kb inversion clade</taxon>
        <taxon>NPAAA clade</taxon>
        <taxon>indigoferoid/millettioid clade</taxon>
        <taxon>Phaseoleae</taxon>
        <taxon>Canavalia</taxon>
    </lineage>
</organism>
<evidence type="ECO:0000313" key="4">
    <source>
        <dbReference type="Proteomes" id="UP001367508"/>
    </source>
</evidence>
<dbReference type="InterPro" id="IPR003172">
    <property type="entry name" value="ML_dom"/>
</dbReference>
<keyword evidence="1" id="KW-1133">Transmembrane helix</keyword>
<dbReference type="PANTHER" id="PTHR11306">
    <property type="entry name" value="NIEMANN PICK TYPE C2 PROTEIN NPC2-RELATED"/>
    <property type="match status" value="1"/>
</dbReference>
<keyword evidence="1" id="KW-0812">Transmembrane</keyword>
<dbReference type="EMBL" id="JAYMYQ010000007">
    <property type="protein sequence ID" value="KAK7320528.1"/>
    <property type="molecule type" value="Genomic_DNA"/>
</dbReference>
<dbReference type="Gene3D" id="2.60.40.770">
    <property type="match status" value="1"/>
</dbReference>
<accession>A0AAN9KRH0</accession>
<evidence type="ECO:0000256" key="1">
    <source>
        <dbReference type="SAM" id="Phobius"/>
    </source>
</evidence>
<gene>
    <name evidence="3" type="ORF">VNO77_30080</name>
</gene>
<dbReference type="InterPro" id="IPR039670">
    <property type="entry name" value="NPC2-like"/>
</dbReference>
<keyword evidence="4" id="KW-1185">Reference proteome</keyword>
<dbReference type="InterPro" id="IPR014756">
    <property type="entry name" value="Ig_E-set"/>
</dbReference>
<dbReference type="AlphaFoldDB" id="A0AAN9KRH0"/>